<accession>A0A2N1MHS7</accession>
<comment type="caution">
    <text evidence="1">The sequence shown here is derived from an EMBL/GenBank/DDBJ whole genome shotgun (WGS) entry which is preliminary data.</text>
</comment>
<dbReference type="Proteomes" id="UP000233469">
    <property type="component" value="Unassembled WGS sequence"/>
</dbReference>
<organism evidence="1 2">
    <name type="scientific">Rhizophagus irregularis</name>
    <dbReference type="NCBI Taxonomy" id="588596"/>
    <lineage>
        <taxon>Eukaryota</taxon>
        <taxon>Fungi</taxon>
        <taxon>Fungi incertae sedis</taxon>
        <taxon>Mucoromycota</taxon>
        <taxon>Glomeromycotina</taxon>
        <taxon>Glomeromycetes</taxon>
        <taxon>Glomerales</taxon>
        <taxon>Glomeraceae</taxon>
        <taxon>Rhizophagus</taxon>
    </lineage>
</organism>
<evidence type="ECO:0000313" key="1">
    <source>
        <dbReference type="EMBL" id="PKK61201.1"/>
    </source>
</evidence>
<protein>
    <submittedName>
        <fullName evidence="1">Uncharacterized protein</fullName>
    </submittedName>
</protein>
<name>A0A2N1MHS7_9GLOM</name>
<evidence type="ECO:0000313" key="2">
    <source>
        <dbReference type="Proteomes" id="UP000233469"/>
    </source>
</evidence>
<reference evidence="1 2" key="1">
    <citation type="submission" date="2016-04" db="EMBL/GenBank/DDBJ databases">
        <title>Genome analyses suggest a sexual origin of heterokaryosis in a supposedly ancient asexual fungus.</title>
        <authorList>
            <person name="Ropars J."/>
            <person name="Sedzielewska K."/>
            <person name="Noel J."/>
            <person name="Charron P."/>
            <person name="Farinelli L."/>
            <person name="Marton T."/>
            <person name="Kruger M."/>
            <person name="Pelin A."/>
            <person name="Brachmann A."/>
            <person name="Corradi N."/>
        </authorList>
    </citation>
    <scope>NUCLEOTIDE SEQUENCE [LARGE SCALE GENOMIC DNA]</scope>
    <source>
        <strain evidence="1 2">C2</strain>
    </source>
</reference>
<proteinExistence type="predicted"/>
<gene>
    <name evidence="1" type="ORF">RhiirC2_792164</name>
</gene>
<dbReference type="VEuPathDB" id="FungiDB:RhiirA1_537266"/>
<dbReference type="EMBL" id="LLXL01002305">
    <property type="protein sequence ID" value="PKK61201.1"/>
    <property type="molecule type" value="Genomic_DNA"/>
</dbReference>
<sequence length="257" mass="28972">MKKLINDQIANFDVSNEREWLIEVTPKRFKKSATSSIRISRNCISSLLYAQCQLAISAIFKESSALKITSSNDIIVAAYFKNANNSYLLNLAICHERPQVDSSNADKLSWFKKDQSDYCWSSKIFVEKGEYSELDAVALKIFGICVNAASVERMWSSIGNSCIIEIKWDFCGFLSSIGVSSLIDNTSSSKNTSSLTEYTSSLLTDHPIETLIEEVVARMEEEEVLRENSNSNLEGDLLSEYTHPVIDKRARWELKCS</sequence>
<reference evidence="1 2" key="2">
    <citation type="submission" date="2017-10" db="EMBL/GenBank/DDBJ databases">
        <title>Extensive intraspecific genome diversity in a model arbuscular mycorrhizal fungus.</title>
        <authorList>
            <person name="Chen E.C.H."/>
            <person name="Morin E."/>
            <person name="Baudet D."/>
            <person name="Noel J."/>
            <person name="Ndikumana S."/>
            <person name="Charron P."/>
            <person name="St-Onge C."/>
            <person name="Giorgi J."/>
            <person name="Grigoriev I.V."/>
            <person name="Roux C."/>
            <person name="Martin F.M."/>
            <person name="Corradi N."/>
        </authorList>
    </citation>
    <scope>NUCLEOTIDE SEQUENCE [LARGE SCALE GENOMIC DNA]</scope>
    <source>
        <strain evidence="1 2">C2</strain>
    </source>
</reference>
<dbReference type="VEuPathDB" id="FungiDB:RhiirFUN_017738"/>
<dbReference type="AlphaFoldDB" id="A0A2N1MHS7"/>